<accession>A0A2T0RG15</accession>
<dbReference type="Proteomes" id="UP000239209">
    <property type="component" value="Unassembled WGS sequence"/>
</dbReference>
<comment type="caution">
    <text evidence="1">The sequence shown here is derived from an EMBL/GenBank/DDBJ whole genome shotgun (WGS) entry which is preliminary data.</text>
</comment>
<proteinExistence type="predicted"/>
<gene>
    <name evidence="1" type="ORF">CLV70_12527</name>
</gene>
<evidence type="ECO:0000313" key="1">
    <source>
        <dbReference type="EMBL" id="PRY20146.1"/>
    </source>
</evidence>
<sequence>MTVGPDGRTEVDFRAAKPLTFTAEAAGADIRGTVAYKGSFRGSVTFEGSDGTGRWNPQGRISWSDLNATVRLSEPFKVTLLDGASLADISRDTLPGAGGAVDVHPILRGGTYACAGDTLRLRTRANGPDVTWTFARN</sequence>
<keyword evidence="2" id="KW-1185">Reference proteome</keyword>
<reference evidence="1 2" key="1">
    <citation type="submission" date="2018-03" db="EMBL/GenBank/DDBJ databases">
        <title>Genomic Encyclopedia of Archaeal and Bacterial Type Strains, Phase II (KMG-II): from individual species to whole genera.</title>
        <authorList>
            <person name="Goeker M."/>
        </authorList>
    </citation>
    <scope>NUCLEOTIDE SEQUENCE [LARGE SCALE GENOMIC DNA]</scope>
    <source>
        <strain evidence="1 2">DSM 45348</strain>
    </source>
</reference>
<organism evidence="1 2">
    <name type="scientific">Pseudosporangium ferrugineum</name>
    <dbReference type="NCBI Taxonomy" id="439699"/>
    <lineage>
        <taxon>Bacteria</taxon>
        <taxon>Bacillati</taxon>
        <taxon>Actinomycetota</taxon>
        <taxon>Actinomycetes</taxon>
        <taxon>Micromonosporales</taxon>
        <taxon>Micromonosporaceae</taxon>
        <taxon>Pseudosporangium</taxon>
    </lineage>
</organism>
<dbReference type="AlphaFoldDB" id="A0A2T0RG15"/>
<name>A0A2T0RG15_9ACTN</name>
<evidence type="ECO:0000313" key="2">
    <source>
        <dbReference type="Proteomes" id="UP000239209"/>
    </source>
</evidence>
<dbReference type="EMBL" id="PVZG01000025">
    <property type="protein sequence ID" value="PRY20146.1"/>
    <property type="molecule type" value="Genomic_DNA"/>
</dbReference>
<protein>
    <submittedName>
        <fullName evidence="1">Uncharacterized protein</fullName>
    </submittedName>
</protein>